<proteinExistence type="predicted"/>
<dbReference type="OrthoDB" id="10448559at2759"/>
<evidence type="ECO:0000256" key="1">
    <source>
        <dbReference type="SAM" id="MobiDB-lite"/>
    </source>
</evidence>
<feature type="compositionally biased region" description="Basic and acidic residues" evidence="1">
    <location>
        <begin position="295"/>
        <end position="308"/>
    </location>
</feature>
<name>A0A1E3Q899_LIPST</name>
<feature type="compositionally biased region" description="Polar residues" evidence="1">
    <location>
        <begin position="275"/>
        <end position="286"/>
    </location>
</feature>
<reference evidence="2 3" key="1">
    <citation type="journal article" date="2016" name="Proc. Natl. Acad. Sci. U.S.A.">
        <title>Comparative genomics of biotechnologically important yeasts.</title>
        <authorList>
            <person name="Riley R."/>
            <person name="Haridas S."/>
            <person name="Wolfe K.H."/>
            <person name="Lopes M.R."/>
            <person name="Hittinger C.T."/>
            <person name="Goeker M."/>
            <person name="Salamov A.A."/>
            <person name="Wisecaver J.H."/>
            <person name="Long T.M."/>
            <person name="Calvey C.H."/>
            <person name="Aerts A.L."/>
            <person name="Barry K.W."/>
            <person name="Choi C."/>
            <person name="Clum A."/>
            <person name="Coughlan A.Y."/>
            <person name="Deshpande S."/>
            <person name="Douglass A.P."/>
            <person name="Hanson S.J."/>
            <person name="Klenk H.-P."/>
            <person name="LaButti K.M."/>
            <person name="Lapidus A."/>
            <person name="Lindquist E.A."/>
            <person name="Lipzen A.M."/>
            <person name="Meier-Kolthoff J.P."/>
            <person name="Ohm R.A."/>
            <person name="Otillar R.P."/>
            <person name="Pangilinan J.L."/>
            <person name="Peng Y."/>
            <person name="Rokas A."/>
            <person name="Rosa C.A."/>
            <person name="Scheuner C."/>
            <person name="Sibirny A.A."/>
            <person name="Slot J.C."/>
            <person name="Stielow J.B."/>
            <person name="Sun H."/>
            <person name="Kurtzman C.P."/>
            <person name="Blackwell M."/>
            <person name="Grigoriev I.V."/>
            <person name="Jeffries T.W."/>
        </authorList>
    </citation>
    <scope>NUCLEOTIDE SEQUENCE [LARGE SCALE GENOMIC DNA]</scope>
    <source>
        <strain evidence="2 3">NRRL Y-11557</strain>
    </source>
</reference>
<dbReference type="AlphaFoldDB" id="A0A1E3Q899"/>
<feature type="compositionally biased region" description="Polar residues" evidence="1">
    <location>
        <begin position="310"/>
        <end position="332"/>
    </location>
</feature>
<protein>
    <submittedName>
        <fullName evidence="2">Uncharacterized protein</fullName>
    </submittedName>
</protein>
<feature type="compositionally biased region" description="Basic and acidic residues" evidence="1">
    <location>
        <begin position="335"/>
        <end position="346"/>
    </location>
</feature>
<feature type="region of interest" description="Disordered" evidence="1">
    <location>
        <begin position="263"/>
        <end position="348"/>
    </location>
</feature>
<dbReference type="EMBL" id="KV454293">
    <property type="protein sequence ID" value="ODQ73923.1"/>
    <property type="molecule type" value="Genomic_DNA"/>
</dbReference>
<organism evidence="2 3">
    <name type="scientific">Lipomyces starkeyi NRRL Y-11557</name>
    <dbReference type="NCBI Taxonomy" id="675824"/>
    <lineage>
        <taxon>Eukaryota</taxon>
        <taxon>Fungi</taxon>
        <taxon>Dikarya</taxon>
        <taxon>Ascomycota</taxon>
        <taxon>Saccharomycotina</taxon>
        <taxon>Lipomycetes</taxon>
        <taxon>Lipomycetales</taxon>
        <taxon>Lipomycetaceae</taxon>
        <taxon>Lipomyces</taxon>
    </lineage>
</organism>
<sequence>MPPIRTGERVLFPDECPIPNCNSGRLQSITRAGQHFATKRHRDLVGKLKQSGDARYREVFLTWARDMNYISVINEIPPRNPLQPLSPNTPSNSKRHNLLFGKSLSSPQLKPPGTKEARKTKSVHATLSRTRSMNAADEPRITWLPPVVVNPVQAPPISSSVLSAEKHEPRVIRWATSAAPPRRIYDTPLQPWSDSFYHYDIEKSPATIFRGTTYFWCDGVPTVIPPPSLAPTSLIPPINHDPAARGYIFAPIIPNSPSSLPVSHTLPSLSHPLPNITQRNDPSSDATVLEDDSEESLRPANIDRKLSVTDRAQTVSPVNSQSSDATILSPSTIPDDPRMDSEHEPELLSTSVDEPLTLNHGPVGAQQTLLSPSTSDLPLYFHPLLAPHSSYSHTARVIGSSGVWETQYHPRLMTFAAPSSMQVISPTPVASIIHPKPQRTMVAVSDRSSDINDENDRQQVVRHGIHESLQEHDHDSEFSARLGMQCKIRQVWWAIFAHLLTVCFRSQVSH</sequence>
<dbReference type="Proteomes" id="UP000094385">
    <property type="component" value="Unassembled WGS sequence"/>
</dbReference>
<gene>
    <name evidence="2" type="ORF">LIPSTDRAFT_275702</name>
</gene>
<evidence type="ECO:0000313" key="2">
    <source>
        <dbReference type="EMBL" id="ODQ73923.1"/>
    </source>
</evidence>
<feature type="region of interest" description="Disordered" evidence="1">
    <location>
        <begin position="102"/>
        <end position="131"/>
    </location>
</feature>
<evidence type="ECO:0000313" key="3">
    <source>
        <dbReference type="Proteomes" id="UP000094385"/>
    </source>
</evidence>
<accession>A0A1E3Q899</accession>
<keyword evidence="3" id="KW-1185">Reference proteome</keyword>